<name>A0A1F7Z825_9BACT</name>
<evidence type="ECO:0000313" key="1">
    <source>
        <dbReference type="EMBL" id="OGM34905.1"/>
    </source>
</evidence>
<accession>A0A1F7Z825</accession>
<sequence length="304" mass="34352">MELLRNWSLKFFDNQLEKGYDWKVRNSENLEILNIKPYCPAVFIFNHSASDDPILAYKLIYPVAPERVDNVIVPVSEHHTKLTKFPLYSVGVTLSRGLLGFDTPKVVQPYRLRKDVTQNDELSKKSAGLARELFGLLDEKLPTAPLVLLSPEAHRSESGQLLPGEAGAGAIAKLMEKKKVRGEMGDGFFIPIGIEIENYTGKKLYYNTKDKSQVTFTVGRPITSAEAVAFGRIVSNGEKAESIVISHYLMSQIARLLPEGRQGVYHPDLIADTFKGRFIQRSDKNDNVYVYDIWNQQRFEMAQV</sequence>
<organism evidence="1 2">
    <name type="scientific">Candidatus Woesebacteria bacterium RIFCSPHIGHO2_02_FULL_39_13</name>
    <dbReference type="NCBI Taxonomy" id="1802505"/>
    <lineage>
        <taxon>Bacteria</taxon>
        <taxon>Candidatus Woeseibacteriota</taxon>
    </lineage>
</organism>
<dbReference type="EMBL" id="MGGR01000002">
    <property type="protein sequence ID" value="OGM34905.1"/>
    <property type="molecule type" value="Genomic_DNA"/>
</dbReference>
<dbReference type="Proteomes" id="UP000177169">
    <property type="component" value="Unassembled WGS sequence"/>
</dbReference>
<dbReference type="STRING" id="1802505.A3D01_00315"/>
<proteinExistence type="predicted"/>
<gene>
    <name evidence="1" type="ORF">A3D01_00315</name>
</gene>
<comment type="caution">
    <text evidence="1">The sequence shown here is derived from an EMBL/GenBank/DDBJ whole genome shotgun (WGS) entry which is preliminary data.</text>
</comment>
<dbReference type="AlphaFoldDB" id="A0A1F7Z825"/>
<evidence type="ECO:0000313" key="2">
    <source>
        <dbReference type="Proteomes" id="UP000177169"/>
    </source>
</evidence>
<protein>
    <recommendedName>
        <fullName evidence="3">Phospholipid/glycerol acyltransferase domain-containing protein</fullName>
    </recommendedName>
</protein>
<evidence type="ECO:0008006" key="3">
    <source>
        <dbReference type="Google" id="ProtNLM"/>
    </source>
</evidence>
<reference evidence="1 2" key="1">
    <citation type="journal article" date="2016" name="Nat. Commun.">
        <title>Thousands of microbial genomes shed light on interconnected biogeochemical processes in an aquifer system.</title>
        <authorList>
            <person name="Anantharaman K."/>
            <person name="Brown C.T."/>
            <person name="Hug L.A."/>
            <person name="Sharon I."/>
            <person name="Castelle C.J."/>
            <person name="Probst A.J."/>
            <person name="Thomas B.C."/>
            <person name="Singh A."/>
            <person name="Wilkins M.J."/>
            <person name="Karaoz U."/>
            <person name="Brodie E.L."/>
            <person name="Williams K.H."/>
            <person name="Hubbard S.S."/>
            <person name="Banfield J.F."/>
        </authorList>
    </citation>
    <scope>NUCLEOTIDE SEQUENCE [LARGE SCALE GENOMIC DNA]</scope>
</reference>